<keyword evidence="4" id="KW-1185">Reference proteome</keyword>
<sequence length="472" mass="51778">MTPAIVPAYPTLELTRTRRSADECAGWSCLSDAAQYGVILVIIAVVLALGYIYWRLQVVPKRQLNCDEDRASNDEYLQFHREGPNRVSITIHREPRTRDSEGDEETKGTKGTKDRAPRRRKGKNEPAQLDEGMNHPPQLTGDGSPSNAPPVPSDIHIIPPPPPIIWTVAPPSLPPPPFGPPTFLFPGPPPPPFISEPPGPYPATGHCPPYAPPYLAQHGSQNFHQAPMPGIETVAPPGCAPAPARWPDTSNNHHKGAARRPPSPKPQPWQRRWFSMGAVPQTGHARTVSGSDSPTPRSRSPSPAPPPISPPSPNRGRGRLRNTSDRRLRRRSSGRRPKQQSLQPRRKSARSGTQNLHQDDSLHQSSVDPSSTNTSVEAVDGSRESSPGHRARVHRSPTPGRRRYSDGGPRVHQWESDAAPLLDLSQRRRRSPGRRAPPSPNIQFPSPEPRRANVSFSISSDSDDVPTSSARK</sequence>
<dbReference type="EMBL" id="MU853406">
    <property type="protein sequence ID" value="KAK4135449.1"/>
    <property type="molecule type" value="Genomic_DNA"/>
</dbReference>
<evidence type="ECO:0000313" key="3">
    <source>
        <dbReference type="EMBL" id="KAK4135449.1"/>
    </source>
</evidence>
<reference evidence="3" key="1">
    <citation type="journal article" date="2023" name="Mol. Phylogenet. Evol.">
        <title>Genome-scale phylogeny and comparative genomics of the fungal order Sordariales.</title>
        <authorList>
            <person name="Hensen N."/>
            <person name="Bonometti L."/>
            <person name="Westerberg I."/>
            <person name="Brannstrom I.O."/>
            <person name="Guillou S."/>
            <person name="Cros-Aarteil S."/>
            <person name="Calhoun S."/>
            <person name="Haridas S."/>
            <person name="Kuo A."/>
            <person name="Mondo S."/>
            <person name="Pangilinan J."/>
            <person name="Riley R."/>
            <person name="LaButti K."/>
            <person name="Andreopoulos B."/>
            <person name="Lipzen A."/>
            <person name="Chen C."/>
            <person name="Yan M."/>
            <person name="Daum C."/>
            <person name="Ng V."/>
            <person name="Clum A."/>
            <person name="Steindorff A."/>
            <person name="Ohm R.A."/>
            <person name="Martin F."/>
            <person name="Silar P."/>
            <person name="Natvig D.O."/>
            <person name="Lalanne C."/>
            <person name="Gautier V."/>
            <person name="Ament-Velasquez S.L."/>
            <person name="Kruys A."/>
            <person name="Hutchinson M.I."/>
            <person name="Powell A.J."/>
            <person name="Barry K."/>
            <person name="Miller A.N."/>
            <person name="Grigoriev I.V."/>
            <person name="Debuchy R."/>
            <person name="Gladieux P."/>
            <person name="Hiltunen Thoren M."/>
            <person name="Johannesson H."/>
        </authorList>
    </citation>
    <scope>NUCLEOTIDE SEQUENCE</scope>
    <source>
        <strain evidence="3">CBS 123565</strain>
    </source>
</reference>
<feature type="compositionally biased region" description="Polar residues" evidence="1">
    <location>
        <begin position="363"/>
        <end position="376"/>
    </location>
</feature>
<keyword evidence="2" id="KW-0812">Transmembrane</keyword>
<evidence type="ECO:0000256" key="1">
    <source>
        <dbReference type="SAM" id="MobiDB-lite"/>
    </source>
</evidence>
<feature type="compositionally biased region" description="Basic and acidic residues" evidence="1">
    <location>
        <begin position="91"/>
        <end position="115"/>
    </location>
</feature>
<evidence type="ECO:0000313" key="4">
    <source>
        <dbReference type="Proteomes" id="UP001304895"/>
    </source>
</evidence>
<feature type="compositionally biased region" description="Pro residues" evidence="1">
    <location>
        <begin position="147"/>
        <end position="159"/>
    </location>
</feature>
<feature type="region of interest" description="Disordered" evidence="1">
    <location>
        <begin position="218"/>
        <end position="472"/>
    </location>
</feature>
<keyword evidence="2" id="KW-1133">Transmembrane helix</keyword>
<feature type="compositionally biased region" description="Pro residues" evidence="1">
    <location>
        <begin position="302"/>
        <end position="313"/>
    </location>
</feature>
<organism evidence="3 4">
    <name type="scientific">Trichocladium antarcticum</name>
    <dbReference type="NCBI Taxonomy" id="1450529"/>
    <lineage>
        <taxon>Eukaryota</taxon>
        <taxon>Fungi</taxon>
        <taxon>Dikarya</taxon>
        <taxon>Ascomycota</taxon>
        <taxon>Pezizomycotina</taxon>
        <taxon>Sordariomycetes</taxon>
        <taxon>Sordariomycetidae</taxon>
        <taxon>Sordariales</taxon>
        <taxon>Chaetomiaceae</taxon>
        <taxon>Trichocladium</taxon>
    </lineage>
</organism>
<name>A0AAN6UME5_9PEZI</name>
<feature type="region of interest" description="Disordered" evidence="1">
    <location>
        <begin position="184"/>
        <end position="205"/>
    </location>
</feature>
<feature type="transmembrane region" description="Helical" evidence="2">
    <location>
        <begin position="33"/>
        <end position="54"/>
    </location>
</feature>
<gene>
    <name evidence="3" type="ORF">BT67DRAFT_276610</name>
</gene>
<protein>
    <submittedName>
        <fullName evidence="3">Uncharacterized protein</fullName>
    </submittedName>
</protein>
<feature type="compositionally biased region" description="Pro residues" evidence="1">
    <location>
        <begin position="186"/>
        <end position="201"/>
    </location>
</feature>
<reference evidence="3" key="2">
    <citation type="submission" date="2023-05" db="EMBL/GenBank/DDBJ databases">
        <authorList>
            <consortium name="Lawrence Berkeley National Laboratory"/>
            <person name="Steindorff A."/>
            <person name="Hensen N."/>
            <person name="Bonometti L."/>
            <person name="Westerberg I."/>
            <person name="Brannstrom I.O."/>
            <person name="Guillou S."/>
            <person name="Cros-Aarteil S."/>
            <person name="Calhoun S."/>
            <person name="Haridas S."/>
            <person name="Kuo A."/>
            <person name="Mondo S."/>
            <person name="Pangilinan J."/>
            <person name="Riley R."/>
            <person name="Labutti K."/>
            <person name="Andreopoulos B."/>
            <person name="Lipzen A."/>
            <person name="Chen C."/>
            <person name="Yanf M."/>
            <person name="Daum C."/>
            <person name="Ng V."/>
            <person name="Clum A."/>
            <person name="Ohm R."/>
            <person name="Martin F."/>
            <person name="Silar P."/>
            <person name="Natvig D."/>
            <person name="Lalanne C."/>
            <person name="Gautier V."/>
            <person name="Ament-Velasquez S.L."/>
            <person name="Kruys A."/>
            <person name="Hutchinson M.I."/>
            <person name="Powell A.J."/>
            <person name="Barry K."/>
            <person name="Miller A.N."/>
            <person name="Grigoriev I.V."/>
            <person name="Debuchy R."/>
            <person name="Gladieux P."/>
            <person name="Thoren M.H."/>
            <person name="Johannesson H."/>
        </authorList>
    </citation>
    <scope>NUCLEOTIDE SEQUENCE</scope>
    <source>
        <strain evidence="3">CBS 123565</strain>
    </source>
</reference>
<comment type="caution">
    <text evidence="3">The sequence shown here is derived from an EMBL/GenBank/DDBJ whole genome shotgun (WGS) entry which is preliminary data.</text>
</comment>
<keyword evidence="2" id="KW-0472">Membrane</keyword>
<feature type="region of interest" description="Disordered" evidence="1">
    <location>
        <begin position="76"/>
        <end position="159"/>
    </location>
</feature>
<proteinExistence type="predicted"/>
<feature type="compositionally biased region" description="Low complexity" evidence="1">
    <location>
        <begin position="289"/>
        <end position="301"/>
    </location>
</feature>
<dbReference type="AlphaFoldDB" id="A0AAN6UME5"/>
<dbReference type="Proteomes" id="UP001304895">
    <property type="component" value="Unassembled WGS sequence"/>
</dbReference>
<feature type="compositionally biased region" description="Basic residues" evidence="1">
    <location>
        <begin position="327"/>
        <end position="349"/>
    </location>
</feature>
<evidence type="ECO:0000256" key="2">
    <source>
        <dbReference type="SAM" id="Phobius"/>
    </source>
</evidence>
<accession>A0AAN6UME5</accession>